<dbReference type="EMBL" id="UINC01074521">
    <property type="protein sequence ID" value="SVC11793.1"/>
    <property type="molecule type" value="Genomic_DNA"/>
</dbReference>
<accession>A0A382JKS0</accession>
<evidence type="ECO:0000313" key="1">
    <source>
        <dbReference type="EMBL" id="SVC11793.1"/>
    </source>
</evidence>
<proteinExistence type="predicted"/>
<protein>
    <submittedName>
        <fullName evidence="1">Uncharacterized protein</fullName>
    </submittedName>
</protein>
<sequence>MEQLFNSLSEKLINSLESGEHLKV</sequence>
<organism evidence="1">
    <name type="scientific">marine metagenome</name>
    <dbReference type="NCBI Taxonomy" id="408172"/>
    <lineage>
        <taxon>unclassified sequences</taxon>
        <taxon>metagenomes</taxon>
        <taxon>ecological metagenomes</taxon>
    </lineage>
</organism>
<feature type="non-terminal residue" evidence="1">
    <location>
        <position position="24"/>
    </location>
</feature>
<dbReference type="AlphaFoldDB" id="A0A382JKS0"/>
<gene>
    <name evidence="1" type="ORF">METZ01_LOCUS264647</name>
</gene>
<name>A0A382JKS0_9ZZZZ</name>
<reference evidence="1" key="1">
    <citation type="submission" date="2018-05" db="EMBL/GenBank/DDBJ databases">
        <authorList>
            <person name="Lanie J.A."/>
            <person name="Ng W.-L."/>
            <person name="Kazmierczak K.M."/>
            <person name="Andrzejewski T.M."/>
            <person name="Davidsen T.M."/>
            <person name="Wayne K.J."/>
            <person name="Tettelin H."/>
            <person name="Glass J.I."/>
            <person name="Rusch D."/>
            <person name="Podicherti R."/>
            <person name="Tsui H.-C.T."/>
            <person name="Winkler M.E."/>
        </authorList>
    </citation>
    <scope>NUCLEOTIDE SEQUENCE</scope>
</reference>